<reference evidence="2" key="1">
    <citation type="submission" date="2021-01" db="EMBL/GenBank/DDBJ databases">
        <authorList>
            <person name="Corre E."/>
            <person name="Pelletier E."/>
            <person name="Niang G."/>
            <person name="Scheremetjew M."/>
            <person name="Finn R."/>
            <person name="Kale V."/>
            <person name="Holt S."/>
            <person name="Cochrane G."/>
            <person name="Meng A."/>
            <person name="Brown T."/>
            <person name="Cohen L."/>
        </authorList>
    </citation>
    <scope>NUCLEOTIDE SEQUENCE</scope>
    <source>
        <strain evidence="2">CCMP2084</strain>
    </source>
</reference>
<dbReference type="AlphaFoldDB" id="A0A7S2U7Q6"/>
<keyword evidence="1" id="KW-0732">Signal</keyword>
<proteinExistence type="predicted"/>
<gene>
    <name evidence="2" type="ORF">ASEP1449_LOCUS2537</name>
</gene>
<organism evidence="2">
    <name type="scientific">Attheya septentrionalis</name>
    <dbReference type="NCBI Taxonomy" id="420275"/>
    <lineage>
        <taxon>Eukaryota</taxon>
        <taxon>Sar</taxon>
        <taxon>Stramenopiles</taxon>
        <taxon>Ochrophyta</taxon>
        <taxon>Bacillariophyta</taxon>
        <taxon>Coscinodiscophyceae</taxon>
        <taxon>Chaetocerotophycidae</taxon>
        <taxon>Chaetocerotales</taxon>
        <taxon>Attheyaceae</taxon>
        <taxon>Attheya</taxon>
    </lineage>
</organism>
<evidence type="ECO:0008006" key="3">
    <source>
        <dbReference type="Google" id="ProtNLM"/>
    </source>
</evidence>
<protein>
    <recommendedName>
        <fullName evidence="3">Secreted protein</fullName>
    </recommendedName>
</protein>
<evidence type="ECO:0000256" key="1">
    <source>
        <dbReference type="SAM" id="SignalP"/>
    </source>
</evidence>
<name>A0A7S2U7Q6_9STRA</name>
<feature type="chain" id="PRO_5030772731" description="Secreted protein" evidence="1">
    <location>
        <begin position="18"/>
        <end position="152"/>
    </location>
</feature>
<evidence type="ECO:0000313" key="2">
    <source>
        <dbReference type="EMBL" id="CAD9810714.1"/>
    </source>
</evidence>
<dbReference type="EMBL" id="HBHQ01003833">
    <property type="protein sequence ID" value="CAD9810714.1"/>
    <property type="molecule type" value="Transcribed_RNA"/>
</dbReference>
<sequence>MTRAVTMMVIAATKVAAGPTIAAADIPLSPDLVDSPSSPTILACTPTYQFGSLVLKGYSSSGSFVMCCTRKVPVGVRSPPFCMKDASSHHAPLVPTSSTSELMEIFLKYLSKGSEITKDSCQRHKDDGHCHVSQGTGMLSATCRSPRAVQRS</sequence>
<accession>A0A7S2U7Q6</accession>
<feature type="signal peptide" evidence="1">
    <location>
        <begin position="1"/>
        <end position="17"/>
    </location>
</feature>